<dbReference type="Gene3D" id="3.30.930.10">
    <property type="entry name" value="Bira Bifunctional Protein, Domain 2"/>
    <property type="match status" value="1"/>
</dbReference>
<dbReference type="InterPro" id="IPR005146">
    <property type="entry name" value="B3/B4_tRNA-bd"/>
</dbReference>
<dbReference type="SUPFAM" id="SSF46955">
    <property type="entry name" value="Putative DNA-binding domain"/>
    <property type="match status" value="1"/>
</dbReference>
<dbReference type="SMART" id="SM00873">
    <property type="entry name" value="B3_4"/>
    <property type="match status" value="1"/>
</dbReference>
<keyword evidence="7 15" id="KW-0479">Metal-binding</keyword>
<keyword evidence="11 16" id="KW-0694">RNA-binding</keyword>
<evidence type="ECO:0000256" key="4">
    <source>
        <dbReference type="ARBA" id="ARBA00022490"/>
    </source>
</evidence>
<dbReference type="NCBIfam" id="TIGR00472">
    <property type="entry name" value="pheT_bact"/>
    <property type="match status" value="1"/>
</dbReference>
<dbReference type="SUPFAM" id="SSF50249">
    <property type="entry name" value="Nucleic acid-binding proteins"/>
    <property type="match status" value="1"/>
</dbReference>
<comment type="caution">
    <text evidence="20">The sequence shown here is derived from an EMBL/GenBank/DDBJ whole genome shotgun (WGS) entry which is preliminary data.</text>
</comment>
<dbReference type="GO" id="GO:0009328">
    <property type="term" value="C:phenylalanine-tRNA ligase complex"/>
    <property type="evidence" value="ECO:0007669"/>
    <property type="project" value="TreeGrafter"/>
</dbReference>
<dbReference type="Proteomes" id="UP000434036">
    <property type="component" value="Unassembled WGS sequence"/>
</dbReference>
<dbReference type="HAMAP" id="MF_00283">
    <property type="entry name" value="Phe_tRNA_synth_beta1"/>
    <property type="match status" value="1"/>
</dbReference>
<dbReference type="InterPro" id="IPR009061">
    <property type="entry name" value="DNA-bd_dom_put_sf"/>
</dbReference>
<dbReference type="Pfam" id="PF03484">
    <property type="entry name" value="B5"/>
    <property type="match status" value="1"/>
</dbReference>
<dbReference type="InterPro" id="IPR005121">
    <property type="entry name" value="Fdx_antiC-bd"/>
</dbReference>
<dbReference type="GO" id="GO:0006432">
    <property type="term" value="P:phenylalanyl-tRNA aminoacylation"/>
    <property type="evidence" value="ECO:0007669"/>
    <property type="project" value="UniProtKB-UniRule"/>
</dbReference>
<dbReference type="InterPro" id="IPR036690">
    <property type="entry name" value="Fdx_antiC-bd_sf"/>
</dbReference>
<dbReference type="InterPro" id="IPR045864">
    <property type="entry name" value="aa-tRNA-synth_II/BPL/LPL"/>
</dbReference>
<dbReference type="GO" id="GO:0005524">
    <property type="term" value="F:ATP binding"/>
    <property type="evidence" value="ECO:0007669"/>
    <property type="project" value="UniProtKB-UniRule"/>
</dbReference>
<dbReference type="PANTHER" id="PTHR10947">
    <property type="entry name" value="PHENYLALANYL-TRNA SYNTHETASE BETA CHAIN AND LEUCINE-RICH REPEAT-CONTAINING PROTEIN 47"/>
    <property type="match status" value="1"/>
</dbReference>
<evidence type="ECO:0000256" key="5">
    <source>
        <dbReference type="ARBA" id="ARBA00022555"/>
    </source>
</evidence>
<comment type="cofactor">
    <cofactor evidence="15">
        <name>Mg(2+)</name>
        <dbReference type="ChEBI" id="CHEBI:18420"/>
    </cofactor>
    <text evidence="15">Binds 2 magnesium ions per tetramer.</text>
</comment>
<dbReference type="Gene3D" id="2.40.50.140">
    <property type="entry name" value="Nucleic acid-binding proteins"/>
    <property type="match status" value="1"/>
</dbReference>
<sequence length="795" mass="87219">MRISKKWLQQYLDVSDLSAQEIADCITDAGLEVEGLEAMSSGTNLMIGEVETCVDHPDSDHLHICQVNFGDKTEQIICGAPNVRAGIKVIAALPGAKLPGGEIQAGNIRGLESNGMICSLAELGVDPKQLRDDQKNGIEILPADAPIGDRDPLAYLGLDDVVLDVSLTPNRNDCMAGWAMAVETGAVLNRSVKLPNCEGAANEGSATRLKVSSTTKKCPLFLGKVINHVTIKESPKWMKELLAASGIKSINNVVDISNIVMLETGQPLHFYDVKAIPAQEITVKDQLECTYTALDGIEYTIEKDDLIITSEGKPIGIAGIMGGDDSKIEADTAGIIIEAASFHHVNIRNTSRRLNLSTDASIRYQKGIEPLAAYKAMDRAVALLKEYANADGLEATVQYGDDAYTPVEITVSPSRINRLLGTDIAVSEMVEVCRRLQLQPSMQGEDIHVVIPSVRQDLLIEADIAEEIIRIIGYDRLPSTMPLMPATVGALNERQQMRRRIRSLFTGFGLYDMITYTLASQKQVDDAIMGLTPVVELASPMSEDRKYVRGSILPSLLDSVAYNQNRSVKELACFEMSSVYAKGIEEEHLAIVLCDTLQKSQWQNIVIPADFYTLKGIIKTMLAQFGFEGTRVIVKPNTVDVEHFHPNKSACIYIGKDLLGIFGDIHPMMAKRYNVSSAVMAELNMEVLLKNRASKVKFAPISKYPSVTRDLALVVKTETASADIIDTIRKSGKRMVTDVEVFDVYTGEHVAQGSKSIALRVTFQSDDKTLTDKEINEVYEKLLNALKQELQAELR</sequence>
<dbReference type="Gene3D" id="3.50.40.10">
    <property type="entry name" value="Phenylalanyl-trna Synthetase, Chain B, domain 3"/>
    <property type="match status" value="1"/>
</dbReference>
<feature type="binding site" evidence="15">
    <location>
        <position position="467"/>
    </location>
    <ligand>
        <name>Mg(2+)</name>
        <dbReference type="ChEBI" id="CHEBI:18420"/>
        <note>shared with alpha subunit</note>
    </ligand>
</feature>
<evidence type="ECO:0000256" key="3">
    <source>
        <dbReference type="ARBA" id="ARBA00011209"/>
    </source>
</evidence>
<dbReference type="FunFam" id="2.40.50.140:FF:000045">
    <property type="entry name" value="Phenylalanine--tRNA ligase beta subunit"/>
    <property type="match status" value="1"/>
</dbReference>
<dbReference type="InterPro" id="IPR012340">
    <property type="entry name" value="NA-bd_OB-fold"/>
</dbReference>
<feature type="domain" description="TRNA-binding" evidence="17">
    <location>
        <begin position="39"/>
        <end position="152"/>
    </location>
</feature>
<dbReference type="InterPro" id="IPR002547">
    <property type="entry name" value="tRNA-bd_dom"/>
</dbReference>
<evidence type="ECO:0000259" key="19">
    <source>
        <dbReference type="PROSITE" id="PS51483"/>
    </source>
</evidence>
<dbReference type="InterPro" id="IPR033714">
    <property type="entry name" value="tRNA_bind_bactPheRS"/>
</dbReference>
<evidence type="ECO:0000313" key="20">
    <source>
        <dbReference type="EMBL" id="MXQ73520.1"/>
    </source>
</evidence>
<evidence type="ECO:0000313" key="21">
    <source>
        <dbReference type="Proteomes" id="UP000434036"/>
    </source>
</evidence>
<keyword evidence="21" id="KW-1185">Reference proteome</keyword>
<dbReference type="FunFam" id="3.30.70.380:FF:000001">
    <property type="entry name" value="Phenylalanine--tRNA ligase beta subunit"/>
    <property type="match status" value="1"/>
</dbReference>
<comment type="subcellular location">
    <subcellularLocation>
        <location evidence="1 15">Cytoplasm</location>
    </subcellularLocation>
</comment>
<evidence type="ECO:0000256" key="2">
    <source>
        <dbReference type="ARBA" id="ARBA00008653"/>
    </source>
</evidence>
<evidence type="ECO:0000259" key="18">
    <source>
        <dbReference type="PROSITE" id="PS51447"/>
    </source>
</evidence>
<dbReference type="SMART" id="SM00896">
    <property type="entry name" value="FDX-ACB"/>
    <property type="match status" value="1"/>
</dbReference>
<feature type="binding site" evidence="15">
    <location>
        <position position="457"/>
    </location>
    <ligand>
        <name>Mg(2+)</name>
        <dbReference type="ChEBI" id="CHEBI:18420"/>
        <note>shared with alpha subunit</note>
    </ligand>
</feature>
<dbReference type="NCBIfam" id="NF045760">
    <property type="entry name" value="YtpR"/>
    <property type="match status" value="1"/>
</dbReference>
<protein>
    <recommendedName>
        <fullName evidence="15">Phenylalanine--tRNA ligase beta subunit</fullName>
        <ecNumber evidence="15">6.1.1.20</ecNumber>
    </recommendedName>
    <alternativeName>
        <fullName evidence="15">Phenylalanyl-tRNA synthetase beta subunit</fullName>
        <shortName evidence="15">PheRS</shortName>
    </alternativeName>
</protein>
<comment type="catalytic activity">
    <reaction evidence="14 15">
        <text>tRNA(Phe) + L-phenylalanine + ATP = L-phenylalanyl-tRNA(Phe) + AMP + diphosphate + H(+)</text>
        <dbReference type="Rhea" id="RHEA:19413"/>
        <dbReference type="Rhea" id="RHEA-COMP:9668"/>
        <dbReference type="Rhea" id="RHEA-COMP:9699"/>
        <dbReference type="ChEBI" id="CHEBI:15378"/>
        <dbReference type="ChEBI" id="CHEBI:30616"/>
        <dbReference type="ChEBI" id="CHEBI:33019"/>
        <dbReference type="ChEBI" id="CHEBI:58095"/>
        <dbReference type="ChEBI" id="CHEBI:78442"/>
        <dbReference type="ChEBI" id="CHEBI:78531"/>
        <dbReference type="ChEBI" id="CHEBI:456215"/>
        <dbReference type="EC" id="6.1.1.20"/>
    </reaction>
</comment>
<feature type="binding site" evidence="15">
    <location>
        <position position="466"/>
    </location>
    <ligand>
        <name>Mg(2+)</name>
        <dbReference type="ChEBI" id="CHEBI:18420"/>
        <note>shared with alpha subunit</note>
    </ligand>
</feature>
<name>A0A6N8U6P9_9FIRM</name>
<dbReference type="EC" id="6.1.1.20" evidence="15"/>
<dbReference type="Pfam" id="PF01588">
    <property type="entry name" value="tRNA_bind"/>
    <property type="match status" value="1"/>
</dbReference>
<evidence type="ECO:0000256" key="1">
    <source>
        <dbReference type="ARBA" id="ARBA00004496"/>
    </source>
</evidence>
<dbReference type="Pfam" id="PF03147">
    <property type="entry name" value="FDX-ACB"/>
    <property type="match status" value="1"/>
</dbReference>
<evidence type="ECO:0000256" key="13">
    <source>
        <dbReference type="ARBA" id="ARBA00023146"/>
    </source>
</evidence>
<keyword evidence="6 15" id="KW-0436">Ligase</keyword>
<dbReference type="GO" id="GO:0140096">
    <property type="term" value="F:catalytic activity, acting on a protein"/>
    <property type="evidence" value="ECO:0007669"/>
    <property type="project" value="UniProtKB-ARBA"/>
</dbReference>
<dbReference type="PANTHER" id="PTHR10947:SF0">
    <property type="entry name" value="PHENYLALANINE--TRNA LIGASE BETA SUBUNIT"/>
    <property type="match status" value="1"/>
</dbReference>
<evidence type="ECO:0000256" key="12">
    <source>
        <dbReference type="ARBA" id="ARBA00022917"/>
    </source>
</evidence>
<comment type="similarity">
    <text evidence="2 15">Belongs to the phenylalanyl-tRNA synthetase beta subunit family. Type 1 subfamily.</text>
</comment>
<comment type="subunit">
    <text evidence="3 15">Tetramer of two alpha and two beta subunits.</text>
</comment>
<dbReference type="GO" id="GO:0000049">
    <property type="term" value="F:tRNA binding"/>
    <property type="evidence" value="ECO:0007669"/>
    <property type="project" value="UniProtKB-UniRule"/>
</dbReference>
<evidence type="ECO:0000256" key="16">
    <source>
        <dbReference type="PROSITE-ProRule" id="PRU00209"/>
    </source>
</evidence>
<accession>A0A6N8U6P9</accession>
<dbReference type="CDD" id="cd00769">
    <property type="entry name" value="PheRS_beta_core"/>
    <property type="match status" value="1"/>
</dbReference>
<feature type="binding site" evidence="15">
    <location>
        <position position="463"/>
    </location>
    <ligand>
        <name>Mg(2+)</name>
        <dbReference type="ChEBI" id="CHEBI:18420"/>
        <note>shared with alpha subunit</note>
    </ligand>
</feature>
<dbReference type="EMBL" id="WUUQ01000002">
    <property type="protein sequence ID" value="MXQ73520.1"/>
    <property type="molecule type" value="Genomic_DNA"/>
</dbReference>
<keyword evidence="4 15" id="KW-0963">Cytoplasm</keyword>
<dbReference type="GO" id="GO:0000287">
    <property type="term" value="F:magnesium ion binding"/>
    <property type="evidence" value="ECO:0007669"/>
    <property type="project" value="UniProtKB-UniRule"/>
</dbReference>
<reference evidence="20 21" key="1">
    <citation type="submission" date="2019-12" db="EMBL/GenBank/DDBJ databases">
        <authorList>
            <person name="Yang R."/>
        </authorList>
    </citation>
    <scope>NUCLEOTIDE SEQUENCE [LARGE SCALE GENOMIC DNA]</scope>
    <source>
        <strain evidence="20 21">DONG20-135</strain>
    </source>
</reference>
<dbReference type="SUPFAM" id="SSF56037">
    <property type="entry name" value="PheT/TilS domain"/>
    <property type="match status" value="1"/>
</dbReference>
<evidence type="ECO:0000256" key="9">
    <source>
        <dbReference type="ARBA" id="ARBA00022840"/>
    </source>
</evidence>
<keyword evidence="10 15" id="KW-0460">Magnesium</keyword>
<keyword evidence="13 15" id="KW-0030">Aminoacyl-tRNA synthetase</keyword>
<evidence type="ECO:0000256" key="15">
    <source>
        <dbReference type="HAMAP-Rule" id="MF_00283"/>
    </source>
</evidence>
<dbReference type="SUPFAM" id="SSF55681">
    <property type="entry name" value="Class II aaRS and biotin synthetases"/>
    <property type="match status" value="1"/>
</dbReference>
<feature type="domain" description="B5" evidence="19">
    <location>
        <begin position="404"/>
        <end position="479"/>
    </location>
</feature>
<dbReference type="InterPro" id="IPR041616">
    <property type="entry name" value="PheRS_beta_core"/>
</dbReference>
<evidence type="ECO:0000256" key="7">
    <source>
        <dbReference type="ARBA" id="ARBA00022723"/>
    </source>
</evidence>
<organism evidence="20 21">
    <name type="scientific">Copranaerobaculum intestinale</name>
    <dbReference type="NCBI Taxonomy" id="2692629"/>
    <lineage>
        <taxon>Bacteria</taxon>
        <taxon>Bacillati</taxon>
        <taxon>Bacillota</taxon>
        <taxon>Erysipelotrichia</taxon>
        <taxon>Erysipelotrichales</taxon>
        <taxon>Erysipelotrichaceae</taxon>
        <taxon>Copranaerobaculum</taxon>
    </lineage>
</organism>
<keyword evidence="5 16" id="KW-0820">tRNA-binding</keyword>
<dbReference type="GO" id="GO:0004826">
    <property type="term" value="F:phenylalanine-tRNA ligase activity"/>
    <property type="evidence" value="ECO:0007669"/>
    <property type="project" value="UniProtKB-UniRule"/>
</dbReference>
<dbReference type="PROSITE" id="PS51447">
    <property type="entry name" value="FDX_ACB"/>
    <property type="match status" value="1"/>
</dbReference>
<dbReference type="Pfam" id="PF17759">
    <property type="entry name" value="tRNA_synthFbeta"/>
    <property type="match status" value="1"/>
</dbReference>
<proteinExistence type="inferred from homology"/>
<evidence type="ECO:0000256" key="6">
    <source>
        <dbReference type="ARBA" id="ARBA00022598"/>
    </source>
</evidence>
<dbReference type="InterPro" id="IPR004532">
    <property type="entry name" value="Phe-tRNA-ligase_IIc_bsu_bact"/>
</dbReference>
<dbReference type="Gene3D" id="3.30.70.380">
    <property type="entry name" value="Ferrodoxin-fold anticodon-binding domain"/>
    <property type="match status" value="1"/>
</dbReference>
<dbReference type="AlphaFoldDB" id="A0A6N8U6P9"/>
<dbReference type="SMART" id="SM00874">
    <property type="entry name" value="B5"/>
    <property type="match status" value="1"/>
</dbReference>
<dbReference type="Gene3D" id="3.30.56.10">
    <property type="match status" value="2"/>
</dbReference>
<dbReference type="InterPro" id="IPR005147">
    <property type="entry name" value="tRNA_synthase_B5-dom"/>
</dbReference>
<dbReference type="GO" id="GO:0016740">
    <property type="term" value="F:transferase activity"/>
    <property type="evidence" value="ECO:0007669"/>
    <property type="project" value="UniProtKB-ARBA"/>
</dbReference>
<dbReference type="SUPFAM" id="SSF54991">
    <property type="entry name" value="Anticodon-binding domain of PheRS"/>
    <property type="match status" value="1"/>
</dbReference>
<keyword evidence="8 15" id="KW-0547">Nucleotide-binding</keyword>
<keyword evidence="9 15" id="KW-0067">ATP-binding</keyword>
<dbReference type="Pfam" id="PF03483">
    <property type="entry name" value="B3_4"/>
    <property type="match status" value="1"/>
</dbReference>
<dbReference type="RefSeq" id="WP_160624962.1">
    <property type="nucleotide sequence ID" value="NZ_WUUQ01000002.1"/>
</dbReference>
<evidence type="ECO:0000259" key="17">
    <source>
        <dbReference type="PROSITE" id="PS50886"/>
    </source>
</evidence>
<evidence type="ECO:0000256" key="8">
    <source>
        <dbReference type="ARBA" id="ARBA00022741"/>
    </source>
</evidence>
<dbReference type="PROSITE" id="PS51483">
    <property type="entry name" value="B5"/>
    <property type="match status" value="1"/>
</dbReference>
<reference evidence="20 21" key="2">
    <citation type="submission" date="2020-01" db="EMBL/GenBank/DDBJ databases">
        <title>Clostridiaceae sp. nov. isolated from the gut of human by culturomics.</title>
        <authorList>
            <person name="Chang Y."/>
        </authorList>
    </citation>
    <scope>NUCLEOTIDE SEQUENCE [LARGE SCALE GENOMIC DNA]</scope>
    <source>
        <strain evidence="20 21">DONG20-135</strain>
    </source>
</reference>
<evidence type="ECO:0000256" key="14">
    <source>
        <dbReference type="ARBA" id="ARBA00049255"/>
    </source>
</evidence>
<dbReference type="PROSITE" id="PS50886">
    <property type="entry name" value="TRBD"/>
    <property type="match status" value="1"/>
</dbReference>
<evidence type="ECO:0000256" key="10">
    <source>
        <dbReference type="ARBA" id="ARBA00022842"/>
    </source>
</evidence>
<dbReference type="InterPro" id="IPR045060">
    <property type="entry name" value="Phe-tRNA-ligase_IIc_bsu"/>
</dbReference>
<feature type="domain" description="FDX-ACB" evidence="18">
    <location>
        <begin position="702"/>
        <end position="795"/>
    </location>
</feature>
<dbReference type="InterPro" id="IPR020825">
    <property type="entry name" value="Phe-tRNA_synthase-like_B3/B4"/>
</dbReference>
<keyword evidence="12 15" id="KW-0648">Protein biosynthesis</keyword>
<dbReference type="CDD" id="cd02796">
    <property type="entry name" value="tRNA_bind_bactPheRS"/>
    <property type="match status" value="1"/>
</dbReference>
<gene>
    <name evidence="15 20" type="primary">pheT</name>
    <name evidence="20" type="ORF">GSF08_06185</name>
</gene>
<evidence type="ECO:0000256" key="11">
    <source>
        <dbReference type="ARBA" id="ARBA00022884"/>
    </source>
</evidence>